<dbReference type="STRING" id="394503.Ccel_3174"/>
<dbReference type="Proteomes" id="UP000001349">
    <property type="component" value="Chromosome"/>
</dbReference>
<evidence type="ECO:0000313" key="1">
    <source>
        <dbReference type="EMBL" id="ACL77465.1"/>
    </source>
</evidence>
<gene>
    <name evidence="1" type="ordered locus">Ccel_3174</name>
</gene>
<sequence>MIKLNVQGETEKINDFMKNLRESNFYFSVTDQSENNSNNISLVVSEAPGKVPDETEFSFRGFIAEWIREGLGEFIKRVSRVSTWFQT</sequence>
<evidence type="ECO:0000313" key="2">
    <source>
        <dbReference type="Proteomes" id="UP000001349"/>
    </source>
</evidence>
<dbReference type="HOGENOM" id="CLU_2477846_0_0_9"/>
<name>B8I0D9_RUMCH</name>
<dbReference type="RefSeq" id="WP_015926523.1">
    <property type="nucleotide sequence ID" value="NC_011898.1"/>
</dbReference>
<protein>
    <submittedName>
        <fullName evidence="1">Uncharacterized protein</fullName>
    </submittedName>
</protein>
<proteinExistence type="predicted"/>
<dbReference type="AlphaFoldDB" id="B8I0D9"/>
<reference evidence="1 2" key="1">
    <citation type="submission" date="2009-01" db="EMBL/GenBank/DDBJ databases">
        <title>Complete sequence of Clostridium cellulolyticum H10.</title>
        <authorList>
            <consortium name="US DOE Joint Genome Institute"/>
            <person name="Lucas S."/>
            <person name="Copeland A."/>
            <person name="Lapidus A."/>
            <person name="Glavina del Rio T."/>
            <person name="Dalin E."/>
            <person name="Tice H."/>
            <person name="Bruce D."/>
            <person name="Goodwin L."/>
            <person name="Pitluck S."/>
            <person name="Chertkov O."/>
            <person name="Saunders E."/>
            <person name="Brettin T."/>
            <person name="Detter J.C."/>
            <person name="Han C."/>
            <person name="Larimer F."/>
            <person name="Land M."/>
            <person name="Hauser L."/>
            <person name="Kyrpides N."/>
            <person name="Ivanova N."/>
            <person name="Zhou J."/>
            <person name="Richardson P."/>
        </authorList>
    </citation>
    <scope>NUCLEOTIDE SEQUENCE [LARGE SCALE GENOMIC DNA]</scope>
    <source>
        <strain evidence="2">ATCC 35319 / DSM 5812 / JCM 6584 / H10</strain>
    </source>
</reference>
<dbReference type="OrthoDB" id="9808093at2"/>
<dbReference type="EMBL" id="CP001348">
    <property type="protein sequence ID" value="ACL77465.1"/>
    <property type="molecule type" value="Genomic_DNA"/>
</dbReference>
<keyword evidence="2" id="KW-1185">Reference proteome</keyword>
<accession>B8I0D9</accession>
<organism evidence="1 2">
    <name type="scientific">Ruminiclostridium cellulolyticum (strain ATCC 35319 / DSM 5812 / JCM 6584 / H10)</name>
    <name type="common">Clostridium cellulolyticum</name>
    <dbReference type="NCBI Taxonomy" id="394503"/>
    <lineage>
        <taxon>Bacteria</taxon>
        <taxon>Bacillati</taxon>
        <taxon>Bacillota</taxon>
        <taxon>Clostridia</taxon>
        <taxon>Eubacteriales</taxon>
        <taxon>Oscillospiraceae</taxon>
        <taxon>Ruminiclostridium</taxon>
    </lineage>
</organism>
<dbReference type="KEGG" id="cce:Ccel_3174"/>
<dbReference type="eggNOG" id="ENOG5032MIB">
    <property type="taxonomic scope" value="Bacteria"/>
</dbReference>